<keyword evidence="5 7" id="KW-0472">Membrane</keyword>
<feature type="region of interest" description="Disordered" evidence="6">
    <location>
        <begin position="1"/>
        <end position="28"/>
    </location>
</feature>
<keyword evidence="7" id="KW-0812">Transmembrane</keyword>
<dbReference type="EMBL" id="JANBOJ010000094">
    <property type="protein sequence ID" value="KAJ1722798.1"/>
    <property type="molecule type" value="Genomic_DNA"/>
</dbReference>
<keyword evidence="3" id="KW-0479">Metal-binding</keyword>
<dbReference type="OrthoDB" id="5539337at2759"/>
<dbReference type="PANTHER" id="PTHR23292">
    <property type="entry name" value="LIPOPOLYSACCHARIDE-INDUCED TUMOR NECROSIS FACTOR-ALPHA FACTOR"/>
    <property type="match status" value="1"/>
</dbReference>
<evidence type="ECO:0000256" key="3">
    <source>
        <dbReference type="ARBA" id="ARBA00022723"/>
    </source>
</evidence>
<keyword evidence="4" id="KW-0862">Zinc</keyword>
<organism evidence="9 10">
    <name type="scientific">Coemansia erecta</name>
    <dbReference type="NCBI Taxonomy" id="147472"/>
    <lineage>
        <taxon>Eukaryota</taxon>
        <taxon>Fungi</taxon>
        <taxon>Fungi incertae sedis</taxon>
        <taxon>Zoopagomycota</taxon>
        <taxon>Kickxellomycotina</taxon>
        <taxon>Kickxellomycetes</taxon>
        <taxon>Kickxellales</taxon>
        <taxon>Kickxellaceae</taxon>
        <taxon>Coemansia</taxon>
    </lineage>
</organism>
<feature type="transmembrane region" description="Helical" evidence="7">
    <location>
        <begin position="86"/>
        <end position="111"/>
    </location>
</feature>
<evidence type="ECO:0000256" key="1">
    <source>
        <dbReference type="ARBA" id="ARBA00004170"/>
    </source>
</evidence>
<keyword evidence="7" id="KW-1133">Transmembrane helix</keyword>
<dbReference type="PROSITE" id="PS51837">
    <property type="entry name" value="LITAF"/>
    <property type="match status" value="1"/>
</dbReference>
<comment type="subcellular location">
    <subcellularLocation>
        <location evidence="1">Membrane</location>
        <topology evidence="1">Peripheral membrane protein</topology>
    </subcellularLocation>
</comment>
<reference evidence="9" key="1">
    <citation type="submission" date="2022-07" db="EMBL/GenBank/DDBJ databases">
        <title>Phylogenomic reconstructions and comparative analyses of Kickxellomycotina fungi.</title>
        <authorList>
            <person name="Reynolds N.K."/>
            <person name="Stajich J.E."/>
            <person name="Barry K."/>
            <person name="Grigoriev I.V."/>
            <person name="Crous P."/>
            <person name="Smith M.E."/>
        </authorList>
    </citation>
    <scope>NUCLEOTIDE SEQUENCE</scope>
    <source>
        <strain evidence="9">NBRC 32514</strain>
    </source>
</reference>
<keyword evidence="10" id="KW-1185">Reference proteome</keyword>
<dbReference type="AlphaFoldDB" id="A0A9W7Y2I4"/>
<evidence type="ECO:0000313" key="10">
    <source>
        <dbReference type="Proteomes" id="UP001149813"/>
    </source>
</evidence>
<evidence type="ECO:0000256" key="6">
    <source>
        <dbReference type="SAM" id="MobiDB-lite"/>
    </source>
</evidence>
<comment type="similarity">
    <text evidence="2">Belongs to the CDIP1/LITAF family.</text>
</comment>
<accession>A0A9W7Y2I4</accession>
<evidence type="ECO:0000256" key="7">
    <source>
        <dbReference type="SAM" id="Phobius"/>
    </source>
</evidence>
<protein>
    <recommendedName>
        <fullName evidence="8">LITAF domain-containing protein</fullName>
    </recommendedName>
</protein>
<gene>
    <name evidence="9" type="ORF">LPJ53_002812</name>
</gene>
<evidence type="ECO:0000256" key="2">
    <source>
        <dbReference type="ARBA" id="ARBA00005975"/>
    </source>
</evidence>
<evidence type="ECO:0000256" key="5">
    <source>
        <dbReference type="ARBA" id="ARBA00023136"/>
    </source>
</evidence>
<dbReference type="InterPro" id="IPR006629">
    <property type="entry name" value="LITAF"/>
</dbReference>
<proteinExistence type="inferred from homology"/>
<evidence type="ECO:0000313" key="9">
    <source>
        <dbReference type="EMBL" id="KAJ1722798.1"/>
    </source>
</evidence>
<sequence>MSSITPPAPAHIDQPASTPGKTSNAGYQPPAAPVSTMVEVKYRPAGNPTLVKLAPTQYYSDYVKDSTLMACPECKEDVLTTVKPEIGFQTIFASVACGLCFLPLACVMCMVDSVKDKVHYCQKCGFRFGTLNYIAIRPNAAAK</sequence>
<dbReference type="Pfam" id="PF10601">
    <property type="entry name" value="zf-LITAF-like"/>
    <property type="match status" value="1"/>
</dbReference>
<evidence type="ECO:0000259" key="8">
    <source>
        <dbReference type="PROSITE" id="PS51837"/>
    </source>
</evidence>
<dbReference type="GO" id="GO:0008270">
    <property type="term" value="F:zinc ion binding"/>
    <property type="evidence" value="ECO:0007669"/>
    <property type="project" value="TreeGrafter"/>
</dbReference>
<name>A0A9W7Y2I4_9FUNG</name>
<evidence type="ECO:0000256" key="4">
    <source>
        <dbReference type="ARBA" id="ARBA00022833"/>
    </source>
</evidence>
<dbReference type="InterPro" id="IPR037519">
    <property type="entry name" value="LITAF_fam"/>
</dbReference>
<dbReference type="SMART" id="SM00714">
    <property type="entry name" value="LITAF"/>
    <property type="match status" value="1"/>
</dbReference>
<feature type="compositionally biased region" description="Polar residues" evidence="6">
    <location>
        <begin position="15"/>
        <end position="26"/>
    </location>
</feature>
<feature type="domain" description="LITAF" evidence="8">
    <location>
        <begin position="48"/>
        <end position="133"/>
    </location>
</feature>
<dbReference type="Proteomes" id="UP001149813">
    <property type="component" value="Unassembled WGS sequence"/>
</dbReference>
<dbReference type="GO" id="GO:0016020">
    <property type="term" value="C:membrane"/>
    <property type="evidence" value="ECO:0007669"/>
    <property type="project" value="UniProtKB-SubCell"/>
</dbReference>
<comment type="caution">
    <text evidence="9">The sequence shown here is derived from an EMBL/GenBank/DDBJ whole genome shotgun (WGS) entry which is preliminary data.</text>
</comment>
<dbReference type="PANTHER" id="PTHR23292:SF6">
    <property type="entry name" value="FI16602P1-RELATED"/>
    <property type="match status" value="1"/>
</dbReference>